<gene>
    <name evidence="2" type="ORF">GHT09_002647</name>
    <name evidence="3" type="ORF">MONAX_5E019936</name>
</gene>
<dbReference type="Proteomes" id="UP000335636">
    <property type="component" value="Unassembled WGS sequence"/>
</dbReference>
<evidence type="ECO:0000313" key="4">
    <source>
        <dbReference type="Proteomes" id="UP000335636"/>
    </source>
</evidence>
<dbReference type="EMBL" id="CABDUW010000023">
    <property type="protein sequence ID" value="VTJ52967.1"/>
    <property type="molecule type" value="Genomic_DNA"/>
</dbReference>
<organism evidence="3 4">
    <name type="scientific">Marmota monax</name>
    <name type="common">Woodchuck</name>
    <dbReference type="NCBI Taxonomy" id="9995"/>
    <lineage>
        <taxon>Eukaryota</taxon>
        <taxon>Metazoa</taxon>
        <taxon>Chordata</taxon>
        <taxon>Craniata</taxon>
        <taxon>Vertebrata</taxon>
        <taxon>Euteleostomi</taxon>
        <taxon>Mammalia</taxon>
        <taxon>Eutheria</taxon>
        <taxon>Euarchontoglires</taxon>
        <taxon>Glires</taxon>
        <taxon>Rodentia</taxon>
        <taxon>Sciuromorpha</taxon>
        <taxon>Sciuridae</taxon>
        <taxon>Xerinae</taxon>
        <taxon>Marmotini</taxon>
        <taxon>Marmota</taxon>
    </lineage>
</organism>
<dbReference type="Proteomes" id="UP000662637">
    <property type="component" value="Unassembled WGS sequence"/>
</dbReference>
<reference evidence="2" key="2">
    <citation type="submission" date="2020-08" db="EMBL/GenBank/DDBJ databases">
        <authorList>
            <person name="Shumante A."/>
            <person name="Zimin A.V."/>
            <person name="Puiu D."/>
            <person name="Salzberg S.L."/>
        </authorList>
    </citation>
    <scope>NUCLEOTIDE SEQUENCE</scope>
    <source>
        <strain evidence="2">WC2-LM</strain>
        <tissue evidence="2">Liver</tissue>
    </source>
</reference>
<feature type="region of interest" description="Disordered" evidence="1">
    <location>
        <begin position="46"/>
        <end position="66"/>
    </location>
</feature>
<proteinExistence type="predicted"/>
<name>A0A5E4A6S0_MARMO</name>
<sequence>MFHVGNQRNQRLAAGSDSTCLLTAAHEAPADLKPYRPTCDQQMLSRVSSGKEVEEEDPGGVGSEWCPVVQSPILTDEAEDRGWSQAVEKG</sequence>
<evidence type="ECO:0000313" key="2">
    <source>
        <dbReference type="EMBL" id="KAF7485674.1"/>
    </source>
</evidence>
<dbReference type="EMBL" id="WJEC01000117">
    <property type="protein sequence ID" value="KAF7485674.1"/>
    <property type="molecule type" value="Genomic_DNA"/>
</dbReference>
<reference evidence="3 4" key="1">
    <citation type="submission" date="2019-04" db="EMBL/GenBank/DDBJ databases">
        <authorList>
            <person name="Alioto T."/>
            <person name="Alioto T."/>
        </authorList>
    </citation>
    <scope>NUCLEOTIDE SEQUENCE [LARGE SCALE GENOMIC DNA]</scope>
</reference>
<dbReference type="AlphaFoldDB" id="A0A5E4A6S0"/>
<accession>A0A5E4A6S0</accession>
<keyword evidence="4" id="KW-1185">Reference proteome</keyword>
<evidence type="ECO:0000313" key="3">
    <source>
        <dbReference type="EMBL" id="VTJ52967.1"/>
    </source>
</evidence>
<evidence type="ECO:0000256" key="1">
    <source>
        <dbReference type="SAM" id="MobiDB-lite"/>
    </source>
</evidence>
<protein>
    <submittedName>
        <fullName evidence="3">Uncharacterized protein</fullName>
    </submittedName>
</protein>